<name>A0A6N2C1K4_SOLCI</name>
<gene>
    <name evidence="2" type="ORF">EJD97_000910</name>
</gene>
<comment type="caution">
    <text evidence="2">The sequence shown here is derived from an EMBL/GenBank/DDBJ whole genome shotgun (WGS) entry which is preliminary data.</text>
</comment>
<protein>
    <recommendedName>
        <fullName evidence="3">DUF1985 domain-containing protein</fullName>
    </recommendedName>
</protein>
<feature type="region of interest" description="Disordered" evidence="1">
    <location>
        <begin position="1"/>
        <end position="25"/>
    </location>
</feature>
<dbReference type="AlphaFoldDB" id="A0A6N2C1K4"/>
<feature type="compositionally biased region" description="Basic and acidic residues" evidence="1">
    <location>
        <begin position="59"/>
        <end position="77"/>
    </location>
</feature>
<feature type="region of interest" description="Disordered" evidence="1">
    <location>
        <begin position="54"/>
        <end position="79"/>
    </location>
</feature>
<proteinExistence type="predicted"/>
<organism evidence="2">
    <name type="scientific">Solanum chilense</name>
    <name type="common">Tomato</name>
    <name type="synonym">Lycopersicon chilense</name>
    <dbReference type="NCBI Taxonomy" id="4083"/>
    <lineage>
        <taxon>Eukaryota</taxon>
        <taxon>Viridiplantae</taxon>
        <taxon>Streptophyta</taxon>
        <taxon>Embryophyta</taxon>
        <taxon>Tracheophyta</taxon>
        <taxon>Spermatophyta</taxon>
        <taxon>Magnoliopsida</taxon>
        <taxon>eudicotyledons</taxon>
        <taxon>Gunneridae</taxon>
        <taxon>Pentapetalae</taxon>
        <taxon>asterids</taxon>
        <taxon>lamiids</taxon>
        <taxon>Solanales</taxon>
        <taxon>Solanaceae</taxon>
        <taxon>Solanoideae</taxon>
        <taxon>Solaneae</taxon>
        <taxon>Solanum</taxon>
        <taxon>Solanum subgen. Lycopersicon</taxon>
    </lineage>
</organism>
<dbReference type="EMBL" id="RXGB01001081">
    <property type="protein sequence ID" value="TMX00388.1"/>
    <property type="molecule type" value="Genomic_DNA"/>
</dbReference>
<evidence type="ECO:0000313" key="2">
    <source>
        <dbReference type="EMBL" id="TMX00388.1"/>
    </source>
</evidence>
<evidence type="ECO:0008006" key="3">
    <source>
        <dbReference type="Google" id="ProtNLM"/>
    </source>
</evidence>
<accession>A0A6N2C1K4</accession>
<sequence>MNSSSVPTGPGPHHEMLSDTLFEGDFPRNKTSESNILAASEELVIESLAMMKKKSGKIKPRDTKKAEQTKSTKETAKGKRKRVFDMGIINLPRMDSLHDMVEIQSWMHLFNQKSPILHEEEVHEFYYNIQFQEDGSVNTRVNDIVVHLDETLLGKILRVPRDGTRYVVGKTCSIEFLTLCSKLPTTKCAGLFKKVTKSEYQLVFEFVNKTLLPQTEKRTSATSADLYVMELLCKFEPLNLPEIMLEHMYKTVIERKGIHGMRYGYFLTEVFKH</sequence>
<reference evidence="2" key="1">
    <citation type="submission" date="2019-05" db="EMBL/GenBank/DDBJ databases">
        <title>The de novo reference genome and transcriptome assemblies of the wild tomato species Solanum chilense.</title>
        <authorList>
            <person name="Stam R."/>
            <person name="Nosenko T."/>
            <person name="Hoerger A.C."/>
            <person name="Stephan W."/>
            <person name="Seidel M.A."/>
            <person name="Kuhn J.M.M."/>
            <person name="Haberer G."/>
            <person name="Tellier A."/>
        </authorList>
    </citation>
    <scope>NUCLEOTIDE SEQUENCE</scope>
    <source>
        <tissue evidence="2">Mature leaves</tissue>
    </source>
</reference>
<evidence type="ECO:0000256" key="1">
    <source>
        <dbReference type="SAM" id="MobiDB-lite"/>
    </source>
</evidence>